<dbReference type="Proteomes" id="UP000238348">
    <property type="component" value="Chromosome"/>
</dbReference>
<dbReference type="SMART" id="SM00567">
    <property type="entry name" value="EZ_HEAT"/>
    <property type="match status" value="6"/>
</dbReference>
<evidence type="ECO:0000256" key="1">
    <source>
        <dbReference type="ARBA" id="ARBA00000098"/>
    </source>
</evidence>
<dbReference type="AlphaFoldDB" id="A0A2L0FA14"/>
<dbReference type="InterPro" id="IPR001930">
    <property type="entry name" value="Peptidase_M1"/>
</dbReference>
<reference evidence="16 17" key="1">
    <citation type="submission" date="2015-09" db="EMBL/GenBank/DDBJ databases">
        <title>Sorangium comparison.</title>
        <authorList>
            <person name="Zaburannyi N."/>
            <person name="Bunk B."/>
            <person name="Overmann J."/>
            <person name="Mueller R."/>
        </authorList>
    </citation>
    <scope>NUCLEOTIDE SEQUENCE [LARGE SCALE GENOMIC DNA]</scope>
    <source>
        <strain evidence="16 17">So ce26</strain>
    </source>
</reference>
<evidence type="ECO:0000256" key="12">
    <source>
        <dbReference type="SAM" id="Coils"/>
    </source>
</evidence>
<dbReference type="GO" id="GO:0006508">
    <property type="term" value="P:proteolysis"/>
    <property type="evidence" value="ECO:0007669"/>
    <property type="project" value="UniProtKB-KW"/>
</dbReference>
<dbReference type="GO" id="GO:0008270">
    <property type="term" value="F:zinc ion binding"/>
    <property type="evidence" value="ECO:0007669"/>
    <property type="project" value="InterPro"/>
</dbReference>
<comment type="similarity">
    <text evidence="3">Belongs to the peptidase M1 family.</text>
</comment>
<dbReference type="GO" id="GO:0070006">
    <property type="term" value="F:metalloaminopeptidase activity"/>
    <property type="evidence" value="ECO:0007669"/>
    <property type="project" value="TreeGrafter"/>
</dbReference>
<dbReference type="EMBL" id="CP012673">
    <property type="protein sequence ID" value="AUX48383.1"/>
    <property type="molecule type" value="Genomic_DNA"/>
</dbReference>
<gene>
    <name evidence="16" type="ORF">SOCE26_099170</name>
</gene>
<dbReference type="SUPFAM" id="SSF63737">
    <property type="entry name" value="Leukotriene A4 hydrolase N-terminal domain"/>
    <property type="match status" value="1"/>
</dbReference>
<dbReference type="PANTHER" id="PTHR11533">
    <property type="entry name" value="PROTEASE M1 ZINC METALLOPROTEASE"/>
    <property type="match status" value="1"/>
</dbReference>
<dbReference type="PRINTS" id="PR00756">
    <property type="entry name" value="ALADIPTASE"/>
</dbReference>
<evidence type="ECO:0000256" key="13">
    <source>
        <dbReference type="SAM" id="MobiDB-lite"/>
    </source>
</evidence>
<keyword evidence="10" id="KW-0862">Zinc</keyword>
<evidence type="ECO:0000259" key="14">
    <source>
        <dbReference type="Pfam" id="PF01433"/>
    </source>
</evidence>
<keyword evidence="9 16" id="KW-0378">Hydrolase</keyword>
<dbReference type="GO" id="GO:0005615">
    <property type="term" value="C:extracellular space"/>
    <property type="evidence" value="ECO:0007669"/>
    <property type="project" value="TreeGrafter"/>
</dbReference>
<dbReference type="Gene3D" id="2.60.40.1730">
    <property type="entry name" value="tricorn interacting facor f3 domain"/>
    <property type="match status" value="1"/>
</dbReference>
<feature type="coiled-coil region" evidence="12">
    <location>
        <begin position="848"/>
        <end position="875"/>
    </location>
</feature>
<dbReference type="Gene3D" id="1.10.390.10">
    <property type="entry name" value="Neutral Protease Domain 2"/>
    <property type="match status" value="1"/>
</dbReference>
<sequence length="885" mass="98218">MSLEYRLHARCACGSALSSSEFGAASRPFTLAGTKRVYERARPFTIRHIALDLALDIAERSIRGAARLEVVRVDPAAREIALDAIGFEIEAVEISAGAARSGKPRRGAGKAGGGALQPAEHTYDGETLRVAVPLEEAEASILVRYRATPRRGLYVLAPDEHVPDRPRQVWTQCQDEDARHIFPCIDKPHVKQTTELRVEVPPGWTCLSNGELLSDARSHKAGVFHYRLDEPHPSYLFTLVAGEFARIEDAAGDVPLAYLVPKGREEDGRRTFARTPDMIRHFGEKLGVPYPYRRYTQAVVSDFIFGGMENTTATTMYEHILLDERAALDISSDDLIAHELAHQWFGDLVTCRDWSHGWLNEGFATFMEHVYREHHLGADEYDHGLKGDLDAYLGEARGRYRRPIVCQDYDAPLDVFDRHLYEKGGLVLHLLRRELGDELFWRGVNTYLTRHARGVAETRDLARALEDVSGRSLERFFEQWVFRAGHPELDVKIEIEGDQCVVTVKQTQSAGQHSREHALQADASTPVFAFDLVLDLGFADGKGSTVRREVRRVDQQAHTFAIPIARRPRFVIVDPDFRIVGEVKVDAPGDLLRAQLAQAPTARGRMLAAKPLSRRDDPPTTRALGQSLADADEFWGVRAAAAGALGALQSSAALALLEASAGAEHPKVRRAVANALGHFRSAKAAEALAKLALRDASYLVEAEAARALGATRQGSAFETLIDILDRPSWGEVIRCGAIDGLANLRDERAVPHLTARTRYGVPTRGRRAAIMALPKLSGDRRTRELLEDLLDQPDPYLRVDVARALGELGDGRSRGALQRQLDRDLDGRVRRRIREVLRDLGGSGKRELDRLRDELEALRRDNAEIRTRLGKLEATASKGKKADGK</sequence>
<name>A0A2L0FA14_SORCE</name>
<dbReference type="InterPro" id="IPR011989">
    <property type="entry name" value="ARM-like"/>
</dbReference>
<comment type="catalytic activity">
    <reaction evidence="1">
        <text>Release of an N-terminal amino acid, Xaa-|-Yaa- from a peptide, amide or arylamide. Xaa is preferably Ala, but may be most amino acids including Pro (slow action). When a terminal hydrophobic residue is followed by a prolyl residue, the two may be released as an intact Xaa-Pro dipeptide.</text>
        <dbReference type="EC" id="3.4.11.2"/>
    </reaction>
</comment>
<dbReference type="RefSeq" id="WP_104986250.1">
    <property type="nucleotide sequence ID" value="NZ_CP012673.1"/>
</dbReference>
<evidence type="ECO:0000256" key="8">
    <source>
        <dbReference type="ARBA" id="ARBA00022723"/>
    </source>
</evidence>
<dbReference type="CDD" id="cd09603">
    <property type="entry name" value="M1_APN_like"/>
    <property type="match status" value="1"/>
</dbReference>
<dbReference type="Pfam" id="PF13646">
    <property type="entry name" value="HEAT_2"/>
    <property type="match status" value="2"/>
</dbReference>
<dbReference type="InterPro" id="IPR014782">
    <property type="entry name" value="Peptidase_M1_dom"/>
</dbReference>
<dbReference type="Pfam" id="PF17900">
    <property type="entry name" value="Peptidase_M1_N"/>
    <property type="match status" value="1"/>
</dbReference>
<evidence type="ECO:0000256" key="4">
    <source>
        <dbReference type="ARBA" id="ARBA00012564"/>
    </source>
</evidence>
<dbReference type="GO" id="GO:0016020">
    <property type="term" value="C:membrane"/>
    <property type="evidence" value="ECO:0007669"/>
    <property type="project" value="TreeGrafter"/>
</dbReference>
<evidence type="ECO:0000313" key="17">
    <source>
        <dbReference type="Proteomes" id="UP000238348"/>
    </source>
</evidence>
<feature type="domain" description="Aminopeptidase N-like N-terminal" evidence="15">
    <location>
        <begin position="48"/>
        <end position="236"/>
    </location>
</feature>
<evidence type="ECO:0000256" key="9">
    <source>
        <dbReference type="ARBA" id="ARBA00022801"/>
    </source>
</evidence>
<dbReference type="InterPro" id="IPR004155">
    <property type="entry name" value="PBS_lyase_HEAT"/>
</dbReference>
<dbReference type="SUPFAM" id="SSF48371">
    <property type="entry name" value="ARM repeat"/>
    <property type="match status" value="2"/>
</dbReference>
<dbReference type="GO" id="GO:0005737">
    <property type="term" value="C:cytoplasm"/>
    <property type="evidence" value="ECO:0007669"/>
    <property type="project" value="TreeGrafter"/>
</dbReference>
<dbReference type="GO" id="GO:0016285">
    <property type="term" value="F:alanyl aminopeptidase activity"/>
    <property type="evidence" value="ECO:0007669"/>
    <property type="project" value="UniProtKB-EC"/>
</dbReference>
<keyword evidence="11" id="KW-0482">Metalloprotease</keyword>
<evidence type="ECO:0000256" key="3">
    <source>
        <dbReference type="ARBA" id="ARBA00010136"/>
    </source>
</evidence>
<keyword evidence="12" id="KW-0175">Coiled coil</keyword>
<proteinExistence type="inferred from homology"/>
<dbReference type="OrthoDB" id="9816201at2"/>
<keyword evidence="7" id="KW-0645">Protease</keyword>
<dbReference type="EC" id="3.4.11.2" evidence="4"/>
<dbReference type="GO" id="GO:0043171">
    <property type="term" value="P:peptide catabolic process"/>
    <property type="evidence" value="ECO:0007669"/>
    <property type="project" value="TreeGrafter"/>
</dbReference>
<organism evidence="16 17">
    <name type="scientific">Sorangium cellulosum</name>
    <name type="common">Polyangium cellulosum</name>
    <dbReference type="NCBI Taxonomy" id="56"/>
    <lineage>
        <taxon>Bacteria</taxon>
        <taxon>Pseudomonadati</taxon>
        <taxon>Myxococcota</taxon>
        <taxon>Polyangia</taxon>
        <taxon>Polyangiales</taxon>
        <taxon>Polyangiaceae</taxon>
        <taxon>Sorangium</taxon>
    </lineage>
</organism>
<dbReference type="Pfam" id="PF03130">
    <property type="entry name" value="HEAT_PBS"/>
    <property type="match status" value="1"/>
</dbReference>
<dbReference type="Pfam" id="PF01433">
    <property type="entry name" value="Peptidase_M1"/>
    <property type="match status" value="1"/>
</dbReference>
<comment type="cofactor">
    <cofactor evidence="2">
        <name>Zn(2+)</name>
        <dbReference type="ChEBI" id="CHEBI:29105"/>
    </cofactor>
</comment>
<dbReference type="PANTHER" id="PTHR11533:SF174">
    <property type="entry name" value="PUROMYCIN-SENSITIVE AMINOPEPTIDASE-RELATED"/>
    <property type="match status" value="1"/>
</dbReference>
<evidence type="ECO:0000256" key="11">
    <source>
        <dbReference type="ARBA" id="ARBA00023049"/>
    </source>
</evidence>
<dbReference type="InterPro" id="IPR027268">
    <property type="entry name" value="Peptidase_M4/M1_CTD_sf"/>
</dbReference>
<evidence type="ECO:0000313" key="16">
    <source>
        <dbReference type="EMBL" id="AUX48383.1"/>
    </source>
</evidence>
<dbReference type="InterPro" id="IPR050344">
    <property type="entry name" value="Peptidase_M1_aminopeptidases"/>
</dbReference>
<accession>A0A2L0FA14</accession>
<protein>
    <recommendedName>
        <fullName evidence="5">Aminopeptidase N</fullName>
        <ecNumber evidence="4">3.4.11.2</ecNumber>
    </recommendedName>
</protein>
<feature type="region of interest" description="Disordered" evidence="13">
    <location>
        <begin position="100"/>
        <end position="119"/>
    </location>
</feature>
<feature type="domain" description="Peptidase M1 membrane alanine aminopeptidase" evidence="14">
    <location>
        <begin position="274"/>
        <end position="480"/>
    </location>
</feature>
<evidence type="ECO:0000256" key="5">
    <source>
        <dbReference type="ARBA" id="ARBA00015611"/>
    </source>
</evidence>
<dbReference type="InterPro" id="IPR045357">
    <property type="entry name" value="Aminopeptidase_N-like_N"/>
</dbReference>
<keyword evidence="6 16" id="KW-0031">Aminopeptidase</keyword>
<evidence type="ECO:0000259" key="15">
    <source>
        <dbReference type="Pfam" id="PF17900"/>
    </source>
</evidence>
<evidence type="ECO:0000256" key="10">
    <source>
        <dbReference type="ARBA" id="ARBA00022833"/>
    </source>
</evidence>
<dbReference type="SUPFAM" id="SSF55486">
    <property type="entry name" value="Metalloproteases ('zincins'), catalytic domain"/>
    <property type="match status" value="1"/>
</dbReference>
<dbReference type="GO" id="GO:0042277">
    <property type="term" value="F:peptide binding"/>
    <property type="evidence" value="ECO:0007669"/>
    <property type="project" value="TreeGrafter"/>
</dbReference>
<dbReference type="Gene3D" id="1.25.10.10">
    <property type="entry name" value="Leucine-rich Repeat Variant"/>
    <property type="match status" value="2"/>
</dbReference>
<evidence type="ECO:0000256" key="7">
    <source>
        <dbReference type="ARBA" id="ARBA00022670"/>
    </source>
</evidence>
<evidence type="ECO:0000256" key="6">
    <source>
        <dbReference type="ARBA" id="ARBA00022438"/>
    </source>
</evidence>
<dbReference type="InterPro" id="IPR016024">
    <property type="entry name" value="ARM-type_fold"/>
</dbReference>
<keyword evidence="8" id="KW-0479">Metal-binding</keyword>
<evidence type="ECO:0000256" key="2">
    <source>
        <dbReference type="ARBA" id="ARBA00001947"/>
    </source>
</evidence>
<dbReference type="InterPro" id="IPR042097">
    <property type="entry name" value="Aminopeptidase_N-like_N_sf"/>
</dbReference>